<dbReference type="InterPro" id="IPR011604">
    <property type="entry name" value="PDDEXK-like_dom_sf"/>
</dbReference>
<feature type="region of interest" description="Disordered" evidence="1">
    <location>
        <begin position="612"/>
        <end position="637"/>
    </location>
</feature>
<dbReference type="SUPFAM" id="SSF52540">
    <property type="entry name" value="P-loop containing nucleoside triphosphate hydrolases"/>
    <property type="match status" value="1"/>
</dbReference>
<keyword evidence="4" id="KW-1185">Reference proteome</keyword>
<evidence type="ECO:0000313" key="4">
    <source>
        <dbReference type="Proteomes" id="UP001158049"/>
    </source>
</evidence>
<dbReference type="Proteomes" id="UP001158049">
    <property type="component" value="Unassembled WGS sequence"/>
</dbReference>
<accession>A0ABY1Q3N8</accession>
<evidence type="ECO:0000259" key="2">
    <source>
        <dbReference type="Pfam" id="PF12705"/>
    </source>
</evidence>
<protein>
    <submittedName>
        <fullName evidence="3">DNA helicase/exodeoxyribonuclease V, subunit B</fullName>
    </submittedName>
</protein>
<evidence type="ECO:0000313" key="3">
    <source>
        <dbReference type="EMBL" id="SMP57229.1"/>
    </source>
</evidence>
<gene>
    <name evidence="3" type="ORF">SAMN06295970_10558</name>
</gene>
<dbReference type="InterPro" id="IPR038726">
    <property type="entry name" value="PDDEXK_AddAB-type"/>
</dbReference>
<keyword evidence="3" id="KW-0547">Nucleotide-binding</keyword>
<reference evidence="3 4" key="1">
    <citation type="submission" date="2017-05" db="EMBL/GenBank/DDBJ databases">
        <authorList>
            <person name="Varghese N."/>
            <person name="Submissions S."/>
        </authorList>
    </citation>
    <scope>NUCLEOTIDE SEQUENCE [LARGE SCALE GENOMIC DNA]</scope>
    <source>
        <strain evidence="3 4">DSM 26001</strain>
    </source>
</reference>
<dbReference type="Pfam" id="PF12705">
    <property type="entry name" value="PDDEXK_1"/>
    <property type="match status" value="1"/>
</dbReference>
<dbReference type="EMBL" id="FXUL01000005">
    <property type="protein sequence ID" value="SMP57229.1"/>
    <property type="molecule type" value="Genomic_DNA"/>
</dbReference>
<name>A0ABY1Q3N8_9BURK</name>
<feature type="domain" description="PD-(D/E)XK endonuclease-like" evidence="2">
    <location>
        <begin position="641"/>
        <end position="892"/>
    </location>
</feature>
<keyword evidence="3" id="KW-0347">Helicase</keyword>
<organism evidence="3 4">
    <name type="scientific">Noviherbaspirillum suwonense</name>
    <dbReference type="NCBI Taxonomy" id="1224511"/>
    <lineage>
        <taxon>Bacteria</taxon>
        <taxon>Pseudomonadati</taxon>
        <taxon>Pseudomonadota</taxon>
        <taxon>Betaproteobacteria</taxon>
        <taxon>Burkholderiales</taxon>
        <taxon>Oxalobacteraceae</taxon>
        <taxon>Noviherbaspirillum</taxon>
    </lineage>
</organism>
<dbReference type="Gene3D" id="3.90.320.10">
    <property type="match status" value="1"/>
</dbReference>
<evidence type="ECO:0000256" key="1">
    <source>
        <dbReference type="SAM" id="MobiDB-lite"/>
    </source>
</evidence>
<proteinExistence type="predicted"/>
<sequence>MPNRTLLLPSDPAFWPSMADALIAHAQEVLPERRSPLDLSGLRVLAPGFAHGRLLQRALVARLGPALIPPRTGTMAAWLDLLPPDSSRPQQGGSERLMTLYAQLRENAWLKKLFSARRNTDLLPLAETLLTLFDELNCTLLPAIRDSIEATDALWQAALAQLPPSAQALLSDEGQMVWSLWKNQLDHNEGCTDRFSRMLLLAGRLKEPLVWIAGSEPDACERAFLAACAERQPVLTVLPDWRRDAVAPVCAAAWPEVLSDAGEEAARVAPQPLPQVSVLAATSMEDEAVSGARTVLGWLAGGRSHVAIVAQDRVVARRIRALLERAQVMVTDETGWKLSTTRAAASLHAWFEVVATRARTPALLDLLKSPFVLADHADKPALVLEAELALRAANVAGGWDAVRLALRAVPSAHAAVSQMQQLAQRFTGRKSLNDWVKVTDAAMVELEMRDVLEADAAGVQVVRMLDQLDAESAAVTPAFSFSEWRALVGLQMEATPFIAPAVDDRVLMLPLAAARLRSFDAVLLVGADARHLPSAQNESLFFANAVRRELGLPTRESRQRQQLRDFAGLLQANPAVVLSWQAQQDGEPNPVSVWIERLQLSLARAGLGELRTHQVESTPRRLRASPPSPPAPSAPALLPQRLSASGYNSFIACPYQFFATRMLGLAGLDEFSDMPEKRDYGDWLHRVLHAYHGALLAGAVPQEQREGLLRQCTDQVFNEALARNSAVIAYYARWQKALPAYLAWANEREAQGWQFVMGERRFERTLEWGGGSVTLHGRIDRIDCNAGGERAVLDYKTRDAASLRSKLKDGEDHQLAFYGLLSDEPVASASYVALEPTRDKAGEAEAPRYAESQQALRAHILASMAAVADGAPLPANGAGSVCQYCEVRGLCRKGAW</sequence>
<keyword evidence="3" id="KW-0067">ATP-binding</keyword>
<dbReference type="RefSeq" id="WP_283441934.1">
    <property type="nucleotide sequence ID" value="NZ_FXUL01000005.1"/>
</dbReference>
<comment type="caution">
    <text evidence="3">The sequence shown here is derived from an EMBL/GenBank/DDBJ whole genome shotgun (WGS) entry which is preliminary data.</text>
</comment>
<dbReference type="InterPro" id="IPR027417">
    <property type="entry name" value="P-loop_NTPase"/>
</dbReference>
<dbReference type="GO" id="GO:0004386">
    <property type="term" value="F:helicase activity"/>
    <property type="evidence" value="ECO:0007669"/>
    <property type="project" value="UniProtKB-KW"/>
</dbReference>
<keyword evidence="3" id="KW-0378">Hydrolase</keyword>